<protein>
    <submittedName>
        <fullName evidence="3">Uncharacterized protein</fullName>
    </submittedName>
</protein>
<name>A0A915EC88_9BILA</name>
<organism evidence="2 3">
    <name type="scientific">Ditylenchus dipsaci</name>
    <dbReference type="NCBI Taxonomy" id="166011"/>
    <lineage>
        <taxon>Eukaryota</taxon>
        <taxon>Metazoa</taxon>
        <taxon>Ecdysozoa</taxon>
        <taxon>Nematoda</taxon>
        <taxon>Chromadorea</taxon>
        <taxon>Rhabditida</taxon>
        <taxon>Tylenchina</taxon>
        <taxon>Tylenchomorpha</taxon>
        <taxon>Sphaerularioidea</taxon>
        <taxon>Anguinidae</taxon>
        <taxon>Anguininae</taxon>
        <taxon>Ditylenchus</taxon>
    </lineage>
</organism>
<dbReference type="AlphaFoldDB" id="A0A915EC88"/>
<sequence length="105" mass="11921">MDCDSLEVIFERVSPRTPSRRSESPICVYQTPTKKSKCRDDRPPDVIDLVSQEYESPTKLRRISSIEGLDRVRGSSRTRKAPVIPSDSENSTQTSQVSEFGTLRF</sequence>
<feature type="region of interest" description="Disordered" evidence="1">
    <location>
        <begin position="65"/>
        <end position="105"/>
    </location>
</feature>
<dbReference type="WBParaSite" id="jg4804">
    <property type="protein sequence ID" value="jg4804"/>
    <property type="gene ID" value="jg4804"/>
</dbReference>
<feature type="compositionally biased region" description="Polar residues" evidence="1">
    <location>
        <begin position="87"/>
        <end position="99"/>
    </location>
</feature>
<accession>A0A915EC88</accession>
<evidence type="ECO:0000256" key="1">
    <source>
        <dbReference type="SAM" id="MobiDB-lite"/>
    </source>
</evidence>
<feature type="region of interest" description="Disordered" evidence="1">
    <location>
        <begin position="13"/>
        <end position="44"/>
    </location>
</feature>
<evidence type="ECO:0000313" key="2">
    <source>
        <dbReference type="Proteomes" id="UP000887574"/>
    </source>
</evidence>
<dbReference type="Proteomes" id="UP000887574">
    <property type="component" value="Unplaced"/>
</dbReference>
<proteinExistence type="predicted"/>
<keyword evidence="2" id="KW-1185">Reference proteome</keyword>
<reference evidence="3" key="1">
    <citation type="submission" date="2022-11" db="UniProtKB">
        <authorList>
            <consortium name="WormBaseParasite"/>
        </authorList>
    </citation>
    <scope>IDENTIFICATION</scope>
</reference>
<evidence type="ECO:0000313" key="3">
    <source>
        <dbReference type="WBParaSite" id="jg4804"/>
    </source>
</evidence>